<comment type="catalytic activity">
    <reaction evidence="1">
        <text>Hydrolyzes single-stranded DNA or mismatched double-stranded DNA and polynucleotides, releasing free uracil.</text>
        <dbReference type="EC" id="3.2.2.27"/>
    </reaction>
</comment>
<dbReference type="Pfam" id="PF03167">
    <property type="entry name" value="UDG"/>
    <property type="match status" value="1"/>
</dbReference>
<evidence type="ECO:0000256" key="4">
    <source>
        <dbReference type="ARBA" id="ARBA00019403"/>
    </source>
</evidence>
<evidence type="ECO:0000256" key="6">
    <source>
        <dbReference type="ARBA" id="ARBA00022723"/>
    </source>
</evidence>
<dbReference type="InterPro" id="IPR005273">
    <property type="entry name" value="Ura-DNA_glyco_family4"/>
</dbReference>
<evidence type="ECO:0000256" key="1">
    <source>
        <dbReference type="ARBA" id="ARBA00001400"/>
    </source>
</evidence>
<evidence type="ECO:0000256" key="8">
    <source>
        <dbReference type="ARBA" id="ARBA00022801"/>
    </source>
</evidence>
<evidence type="ECO:0000256" key="5">
    <source>
        <dbReference type="ARBA" id="ARBA00022485"/>
    </source>
</evidence>
<dbReference type="EC" id="3.2.2.27" evidence="3"/>
<accession>A0A3B1C7N0</accession>
<dbReference type="PANTHER" id="PTHR33693:SF1">
    <property type="entry name" value="TYPE-4 URACIL-DNA GLYCOSYLASE"/>
    <property type="match status" value="1"/>
</dbReference>
<keyword evidence="7" id="KW-0227">DNA damage</keyword>
<evidence type="ECO:0000313" key="13">
    <source>
        <dbReference type="EMBL" id="VAX26536.1"/>
    </source>
</evidence>
<keyword evidence="11" id="KW-0234">DNA repair</keyword>
<evidence type="ECO:0000256" key="3">
    <source>
        <dbReference type="ARBA" id="ARBA00012030"/>
    </source>
</evidence>
<dbReference type="Gene3D" id="3.40.470.10">
    <property type="entry name" value="Uracil-DNA glycosylase-like domain"/>
    <property type="match status" value="1"/>
</dbReference>
<name>A0A3B1C7N0_9ZZZZ</name>
<proteinExistence type="inferred from homology"/>
<keyword evidence="10" id="KW-0411">Iron-sulfur</keyword>
<keyword evidence="6" id="KW-0479">Metal-binding</keyword>
<dbReference type="GO" id="GO:0051539">
    <property type="term" value="F:4 iron, 4 sulfur cluster binding"/>
    <property type="evidence" value="ECO:0007669"/>
    <property type="project" value="UniProtKB-KW"/>
</dbReference>
<evidence type="ECO:0000256" key="10">
    <source>
        <dbReference type="ARBA" id="ARBA00023014"/>
    </source>
</evidence>
<dbReference type="SMART" id="SM00986">
    <property type="entry name" value="UDG"/>
    <property type="match status" value="1"/>
</dbReference>
<comment type="similarity">
    <text evidence="2">Belongs to the uracil-DNA glycosylase (UDG) superfamily. Type 4 (UDGa) family.</text>
</comment>
<evidence type="ECO:0000256" key="7">
    <source>
        <dbReference type="ARBA" id="ARBA00022763"/>
    </source>
</evidence>
<gene>
    <name evidence="13" type="ORF">MNBD_NITROSPIRAE01-912</name>
</gene>
<evidence type="ECO:0000256" key="2">
    <source>
        <dbReference type="ARBA" id="ARBA00006521"/>
    </source>
</evidence>
<feature type="domain" description="Uracil-DNA glycosylase-like" evidence="12">
    <location>
        <begin position="71"/>
        <end position="217"/>
    </location>
</feature>
<keyword evidence="13" id="KW-0326">Glycosidase</keyword>
<evidence type="ECO:0000256" key="9">
    <source>
        <dbReference type="ARBA" id="ARBA00023004"/>
    </source>
</evidence>
<dbReference type="GO" id="GO:0004844">
    <property type="term" value="F:uracil DNA N-glycosylase activity"/>
    <property type="evidence" value="ECO:0007669"/>
    <property type="project" value="UniProtKB-EC"/>
</dbReference>
<dbReference type="EMBL" id="UOGF01000016">
    <property type="protein sequence ID" value="VAX26536.1"/>
    <property type="molecule type" value="Genomic_DNA"/>
</dbReference>
<dbReference type="PANTHER" id="PTHR33693">
    <property type="entry name" value="TYPE-5 URACIL-DNA GLYCOSYLASE"/>
    <property type="match status" value="1"/>
</dbReference>
<protein>
    <recommendedName>
        <fullName evidence="4">Type-4 uracil-DNA glycosylase</fullName>
        <ecNumber evidence="3">3.2.2.27</ecNumber>
    </recommendedName>
</protein>
<evidence type="ECO:0000259" key="12">
    <source>
        <dbReference type="SMART" id="SM00986"/>
    </source>
</evidence>
<dbReference type="GO" id="GO:0046872">
    <property type="term" value="F:metal ion binding"/>
    <property type="evidence" value="ECO:0007669"/>
    <property type="project" value="UniProtKB-KW"/>
</dbReference>
<keyword evidence="9" id="KW-0408">Iron</keyword>
<dbReference type="NCBIfam" id="TIGR00758">
    <property type="entry name" value="UDG_fam4"/>
    <property type="match status" value="1"/>
</dbReference>
<dbReference type="GO" id="GO:0006281">
    <property type="term" value="P:DNA repair"/>
    <property type="evidence" value="ECO:0007669"/>
    <property type="project" value="UniProtKB-KW"/>
</dbReference>
<dbReference type="InterPro" id="IPR036895">
    <property type="entry name" value="Uracil-DNA_glycosylase-like_sf"/>
</dbReference>
<sequence>MTEREEIKTLVSDLHDHLSWLQAEGFDTWKSEVPFSVLQDNQPPLTLRGIRADLGDCQRCRLGETRKNLVFGVGDAKAELMFVGEGPGADEDAEGEPFVGKAGQLLTKMIEAMGLSRERVYIANIIKCRPPQNRNPQADEIASCRPFLDQQIAAIRPKIICALGTFAAQTLLNTQTRISDLRGHFHERNGVKVLPTFHPAYLLRNSGEKKRVWSDLQRIMVDLGLPLPERK</sequence>
<dbReference type="InterPro" id="IPR005122">
    <property type="entry name" value="Uracil-DNA_glycosylase-like"/>
</dbReference>
<keyword evidence="8 13" id="KW-0378">Hydrolase</keyword>
<dbReference type="InterPro" id="IPR051536">
    <property type="entry name" value="UDG_Type-4/5"/>
</dbReference>
<dbReference type="CDD" id="cd10030">
    <property type="entry name" value="UDG-F4_TTUDGA_SPO1dp_like"/>
    <property type="match status" value="1"/>
</dbReference>
<organism evidence="13">
    <name type="scientific">hydrothermal vent metagenome</name>
    <dbReference type="NCBI Taxonomy" id="652676"/>
    <lineage>
        <taxon>unclassified sequences</taxon>
        <taxon>metagenomes</taxon>
        <taxon>ecological metagenomes</taxon>
    </lineage>
</organism>
<reference evidence="13" key="1">
    <citation type="submission" date="2018-06" db="EMBL/GenBank/DDBJ databases">
        <authorList>
            <person name="Zhirakovskaya E."/>
        </authorList>
    </citation>
    <scope>NUCLEOTIDE SEQUENCE</scope>
</reference>
<dbReference type="SUPFAM" id="SSF52141">
    <property type="entry name" value="Uracil-DNA glycosylase-like"/>
    <property type="match status" value="1"/>
</dbReference>
<dbReference type="SMART" id="SM00987">
    <property type="entry name" value="UreE_C"/>
    <property type="match status" value="1"/>
</dbReference>
<dbReference type="AlphaFoldDB" id="A0A3B1C7N0"/>
<keyword evidence="5" id="KW-0004">4Fe-4S</keyword>
<evidence type="ECO:0000256" key="11">
    <source>
        <dbReference type="ARBA" id="ARBA00023204"/>
    </source>
</evidence>